<name>A0AAE1B6D2_9GAST</name>
<accession>A0AAE1B6D2</accession>
<comment type="caution">
    <text evidence="1">The sequence shown here is derived from an EMBL/GenBank/DDBJ whole genome shotgun (WGS) entry which is preliminary data.</text>
</comment>
<protein>
    <submittedName>
        <fullName evidence="1">Uncharacterized protein</fullName>
    </submittedName>
</protein>
<proteinExistence type="predicted"/>
<dbReference type="Proteomes" id="UP001283361">
    <property type="component" value="Unassembled WGS sequence"/>
</dbReference>
<gene>
    <name evidence="1" type="ORF">RRG08_018849</name>
</gene>
<evidence type="ECO:0000313" key="1">
    <source>
        <dbReference type="EMBL" id="KAK3800239.1"/>
    </source>
</evidence>
<keyword evidence="2" id="KW-1185">Reference proteome</keyword>
<organism evidence="1 2">
    <name type="scientific">Elysia crispata</name>
    <name type="common">lettuce slug</name>
    <dbReference type="NCBI Taxonomy" id="231223"/>
    <lineage>
        <taxon>Eukaryota</taxon>
        <taxon>Metazoa</taxon>
        <taxon>Spiralia</taxon>
        <taxon>Lophotrochozoa</taxon>
        <taxon>Mollusca</taxon>
        <taxon>Gastropoda</taxon>
        <taxon>Heterobranchia</taxon>
        <taxon>Euthyneura</taxon>
        <taxon>Panpulmonata</taxon>
        <taxon>Sacoglossa</taxon>
        <taxon>Placobranchoidea</taxon>
        <taxon>Plakobranchidae</taxon>
        <taxon>Elysia</taxon>
    </lineage>
</organism>
<dbReference type="AlphaFoldDB" id="A0AAE1B6D2"/>
<sequence>MSKIRDIEGTLVDFSHELNVLSPWGSRICFSGDPAVAATLCPAINKRMDLPILHLSPGQDQAGHSDTSPGLITSSGLCQVALLFISGPHSNKSLWDNLQRESLTDKIDLLSVSFINSLPPGSRPF</sequence>
<evidence type="ECO:0000313" key="2">
    <source>
        <dbReference type="Proteomes" id="UP001283361"/>
    </source>
</evidence>
<reference evidence="1" key="1">
    <citation type="journal article" date="2023" name="G3 (Bethesda)">
        <title>A reference genome for the long-term kleptoplast-retaining sea slug Elysia crispata morphotype clarki.</title>
        <authorList>
            <person name="Eastman K.E."/>
            <person name="Pendleton A.L."/>
            <person name="Shaikh M.A."/>
            <person name="Suttiyut T."/>
            <person name="Ogas R."/>
            <person name="Tomko P."/>
            <person name="Gavelis G."/>
            <person name="Widhalm J.R."/>
            <person name="Wisecaver J.H."/>
        </authorList>
    </citation>
    <scope>NUCLEOTIDE SEQUENCE</scope>
    <source>
        <strain evidence="1">ECLA1</strain>
    </source>
</reference>
<dbReference type="EMBL" id="JAWDGP010000471">
    <property type="protein sequence ID" value="KAK3800239.1"/>
    <property type="molecule type" value="Genomic_DNA"/>
</dbReference>